<accession>A0A2M9STG7</accession>
<evidence type="ECO:0000256" key="1">
    <source>
        <dbReference type="SAM" id="MobiDB-lite"/>
    </source>
</evidence>
<gene>
    <name evidence="4" type="ORF">C0Q91_23715</name>
    <name evidence="3" type="ORF">C0Q92_23450</name>
    <name evidence="5" type="ORF">FRZ02_28560</name>
</gene>
<dbReference type="InterPro" id="IPR036514">
    <property type="entry name" value="SGNH_hydro_sf"/>
</dbReference>
<comment type="caution">
    <text evidence="3">The sequence shown here is derived from an EMBL/GenBank/DDBJ whole genome shotgun (WGS) entry which is preliminary data.</text>
</comment>
<dbReference type="AlphaFoldDB" id="A0A126Y877"/>
<evidence type="ECO:0000313" key="6">
    <source>
        <dbReference type="Proteomes" id="UP000292095"/>
    </source>
</evidence>
<dbReference type="Pfam" id="PF00657">
    <property type="entry name" value="Lipase_GDSL"/>
    <property type="match status" value="1"/>
</dbReference>
<organism evidence="3 7">
    <name type="scientific">Streptomyces albidoflavus</name>
    <dbReference type="NCBI Taxonomy" id="1886"/>
    <lineage>
        <taxon>Bacteria</taxon>
        <taxon>Bacillati</taxon>
        <taxon>Actinomycetota</taxon>
        <taxon>Actinomycetes</taxon>
        <taxon>Kitasatosporales</taxon>
        <taxon>Streptomycetaceae</taxon>
        <taxon>Streptomyces</taxon>
        <taxon>Streptomyces albidoflavus group</taxon>
    </lineage>
</organism>
<dbReference type="InterPro" id="IPR038885">
    <property type="entry name" value="PLB1"/>
</dbReference>
<proteinExistence type="predicted"/>
<dbReference type="Proteomes" id="UP000292095">
    <property type="component" value="Unassembled WGS sequence"/>
</dbReference>
<evidence type="ECO:0000313" key="4">
    <source>
        <dbReference type="EMBL" id="RZE35701.1"/>
    </source>
</evidence>
<dbReference type="RefSeq" id="WP_010637672.1">
    <property type="nucleotide sequence ID" value="NC_020990.1"/>
</dbReference>
<dbReference type="SUPFAM" id="SSF52266">
    <property type="entry name" value="SGNH hydrolase"/>
    <property type="match status" value="1"/>
</dbReference>
<dbReference type="KEGG" id="salb:XNR_4507"/>
<feature type="region of interest" description="Disordered" evidence="1">
    <location>
        <begin position="32"/>
        <end position="57"/>
    </location>
</feature>
<evidence type="ECO:0000313" key="8">
    <source>
        <dbReference type="Proteomes" id="UP000318052"/>
    </source>
</evidence>
<dbReference type="EMBL" id="PKLK01000026">
    <property type="protein sequence ID" value="RZE35701.1"/>
    <property type="molecule type" value="Genomic_DNA"/>
</dbReference>
<sequence>MGERGVRGRRRRAGTAAALAVLLGAVLPACGSAPSSSQGSDEQAAPRARQQTGWDTRPASLAAVGDSITRGFDACSVLADCPEASWATGSDPGVRSLALRLLGERGAAERSWNHAVSGARAADLPAQVERAVQDRPELLTVMVGANDACRTSTRHMTKVKDFRKSVEEAMEIVREELPRTQVYMASVPDLKRLWSEGRTSELGKQVWALGICRSMLSKPDAVDKKSVKRRAKVHKRVKAYNRVLAEVCGQDRLCRTDGGAVFDFRFTGTQLSPWDWFHPSKNGQAHIARIAYRAVTAKG</sequence>
<keyword evidence="2" id="KW-0732">Signal</keyword>
<reference evidence="5" key="3">
    <citation type="submission" date="2019-07" db="EMBL/GenBank/DDBJ databases">
        <authorList>
            <person name="Pylro V."/>
            <person name="Dias A."/>
            <person name="Andreote F."/>
            <person name="Varani A."/>
            <person name="Andreote C."/>
            <person name="Bernardo E."/>
            <person name="Martins T."/>
        </authorList>
    </citation>
    <scope>NUCLEOTIDE SEQUENCE</scope>
    <source>
        <strain evidence="5">77</strain>
    </source>
</reference>
<evidence type="ECO:0000313" key="5">
    <source>
        <dbReference type="EMBL" id="TWV18623.1"/>
    </source>
</evidence>
<dbReference type="Gene3D" id="3.40.50.1110">
    <property type="entry name" value="SGNH hydrolase"/>
    <property type="match status" value="1"/>
</dbReference>
<dbReference type="InterPro" id="IPR001087">
    <property type="entry name" value="GDSL"/>
</dbReference>
<accession>A0A126Y877</accession>
<dbReference type="GO" id="GO:0004620">
    <property type="term" value="F:phospholipase activity"/>
    <property type="evidence" value="ECO:0007669"/>
    <property type="project" value="InterPro"/>
</dbReference>
<protein>
    <submittedName>
        <fullName evidence="5">SGNH/GDSL hydrolase family protein</fullName>
    </submittedName>
</protein>
<evidence type="ECO:0000256" key="2">
    <source>
        <dbReference type="SAM" id="SignalP"/>
    </source>
</evidence>
<reference evidence="6 7" key="1">
    <citation type="submission" date="2017-12" db="EMBL/GenBank/DDBJ databases">
        <title>Population genomics insights into the ecological differentiation and adaptive evolution in streptomycetes.</title>
        <authorList>
            <person name="Li Y."/>
            <person name="Huang Y."/>
        </authorList>
    </citation>
    <scope>NUCLEOTIDE SEQUENCE [LARGE SCALE GENOMIC DNA]</scope>
    <source>
        <strain evidence="4 6">FXJ.2339</strain>
        <strain evidence="3 7">NBRC 100770</strain>
    </source>
</reference>
<dbReference type="EMBL" id="PKLL01000025">
    <property type="protein sequence ID" value="RZE19029.1"/>
    <property type="molecule type" value="Genomic_DNA"/>
</dbReference>
<feature type="signal peptide" evidence="2">
    <location>
        <begin position="1"/>
        <end position="31"/>
    </location>
</feature>
<dbReference type="Proteomes" id="UP000318052">
    <property type="component" value="Unassembled WGS sequence"/>
</dbReference>
<dbReference type="Proteomes" id="UP000292693">
    <property type="component" value="Unassembled WGS sequence"/>
</dbReference>
<name>A0A126Y877_9ACTN</name>
<keyword evidence="8" id="KW-1185">Reference proteome</keyword>
<evidence type="ECO:0000313" key="7">
    <source>
        <dbReference type="Proteomes" id="UP000292693"/>
    </source>
</evidence>
<dbReference type="EMBL" id="VOGX01000056">
    <property type="protein sequence ID" value="TWV18623.1"/>
    <property type="molecule type" value="Genomic_DNA"/>
</dbReference>
<evidence type="ECO:0000313" key="3">
    <source>
        <dbReference type="EMBL" id="RZE19029.1"/>
    </source>
</evidence>
<reference evidence="5" key="2">
    <citation type="journal article" date="2019" name="Microbiol. Resour. Announc.">
        <title>Draft Genomic Sequences of Streptomyces misionensis and Streptomyces albidoflavus, bacteria applied for phytopathogen biocontrol.</title>
        <authorList>
            <person name="Pylro V."/>
            <person name="Dias A."/>
            <person name="Andreote F."/>
            <person name="Varani A."/>
            <person name="Andreote C."/>
            <person name="Bernardo E."/>
            <person name="Martins T."/>
        </authorList>
    </citation>
    <scope>NUCLEOTIDE SEQUENCE</scope>
    <source>
        <strain evidence="5">77</strain>
    </source>
</reference>
<keyword evidence="5" id="KW-0378">Hydrolase</keyword>
<dbReference type="PANTHER" id="PTHR21325:SF31">
    <property type="entry name" value="GH22081P-RELATED"/>
    <property type="match status" value="1"/>
</dbReference>
<feature type="chain" id="PRO_5044548323" evidence="2">
    <location>
        <begin position="32"/>
        <end position="299"/>
    </location>
</feature>
<dbReference type="PANTHER" id="PTHR21325">
    <property type="entry name" value="PHOSPHOLIPASE B, PLB1"/>
    <property type="match status" value="1"/>
</dbReference>